<evidence type="ECO:0000256" key="3">
    <source>
        <dbReference type="ARBA" id="ARBA00022525"/>
    </source>
</evidence>
<evidence type="ECO:0000256" key="4">
    <source>
        <dbReference type="ARBA" id="ARBA00022529"/>
    </source>
</evidence>
<accession>A0A8I7B0F0</accession>
<keyword evidence="7" id="KW-0611">Plant defense</keyword>
<name>A0A8I7B0F0_HORVV</name>
<evidence type="ECO:0000313" key="9">
    <source>
        <dbReference type="EnsemblPlants" id="HORVU.MOREX.r3.1HG0009380.1"/>
    </source>
</evidence>
<evidence type="ECO:0000256" key="5">
    <source>
        <dbReference type="ARBA" id="ARBA00022577"/>
    </source>
</evidence>
<dbReference type="PANTHER" id="PTHR34453:SF3">
    <property type="entry name" value="DEFENSIN-LIKE (DEFL) FAMILY PROTEIN-RELATED"/>
    <property type="match status" value="1"/>
</dbReference>
<evidence type="ECO:0000256" key="7">
    <source>
        <dbReference type="ARBA" id="ARBA00022821"/>
    </source>
</evidence>
<evidence type="ECO:0008006" key="11">
    <source>
        <dbReference type="Google" id="ProtNLM"/>
    </source>
</evidence>
<dbReference type="PANTHER" id="PTHR34453">
    <property type="entry name" value="DEFENSIN-LIKE (DEFL) FAMILY PROTEIN-RELATED"/>
    <property type="match status" value="1"/>
</dbReference>
<reference evidence="10" key="1">
    <citation type="journal article" date="2012" name="Nature">
        <title>A physical, genetic and functional sequence assembly of the barley genome.</title>
        <authorList>
            <consortium name="The International Barley Genome Sequencing Consortium"/>
            <person name="Mayer K.F."/>
            <person name="Waugh R."/>
            <person name="Brown J.W."/>
            <person name="Schulman A."/>
            <person name="Langridge P."/>
            <person name="Platzer M."/>
            <person name="Fincher G.B."/>
            <person name="Muehlbauer G.J."/>
            <person name="Sato K."/>
            <person name="Close T.J."/>
            <person name="Wise R.P."/>
            <person name="Stein N."/>
        </authorList>
    </citation>
    <scope>NUCLEOTIDE SEQUENCE [LARGE SCALE GENOMIC DNA]</scope>
    <source>
        <strain evidence="10">cv. Morex</strain>
    </source>
</reference>
<dbReference type="GO" id="GO:0031640">
    <property type="term" value="P:killing of cells of another organism"/>
    <property type="evidence" value="ECO:0007669"/>
    <property type="project" value="UniProtKB-KW"/>
</dbReference>
<comment type="similarity">
    <text evidence="2">Belongs to the DEFL family.</text>
</comment>
<keyword evidence="3" id="KW-0964">Secreted</keyword>
<evidence type="ECO:0000256" key="1">
    <source>
        <dbReference type="ARBA" id="ARBA00004613"/>
    </source>
</evidence>
<reference evidence="9" key="3">
    <citation type="submission" date="2022-01" db="UniProtKB">
        <authorList>
            <consortium name="EnsemblPlants"/>
        </authorList>
    </citation>
    <scope>IDENTIFICATION</scope>
    <source>
        <strain evidence="9">subsp. vulgare</strain>
    </source>
</reference>
<dbReference type="GO" id="GO:0050832">
    <property type="term" value="P:defense response to fungus"/>
    <property type="evidence" value="ECO:0007669"/>
    <property type="project" value="UniProtKB-KW"/>
</dbReference>
<sequence>MARVAARMALLILVSLVASAMSSEELHCCTDHHDWGNGLKNKGCRLPEQNVECNTWCQSDCRGGECVMHARLHFCHCYC</sequence>
<evidence type="ECO:0000256" key="2">
    <source>
        <dbReference type="ARBA" id="ARBA00006722"/>
    </source>
</evidence>
<dbReference type="SMR" id="A0A8I7B0F0"/>
<dbReference type="Pfam" id="PF10868">
    <property type="entry name" value="Defensin_like"/>
    <property type="match status" value="1"/>
</dbReference>
<keyword evidence="5" id="KW-0295">Fungicide</keyword>
<feature type="chain" id="PRO_5035299942" description="Knottin scorpion toxin-like domain-containing protein" evidence="8">
    <location>
        <begin position="23"/>
        <end position="79"/>
    </location>
</feature>
<protein>
    <recommendedName>
        <fullName evidence="11">Knottin scorpion toxin-like domain-containing protein</fullName>
    </recommendedName>
</protein>
<dbReference type="Gramene" id="HORVU.MOREX.r2.1HG0007030.1">
    <property type="protein sequence ID" value="HORVU.MOREX.r2.1HG0007030.1"/>
    <property type="gene ID" value="HORVU.MOREX.r2.1HG0007030"/>
</dbReference>
<dbReference type="Gramene" id="HORVU.MOREX.r3.1HG0009380.1">
    <property type="protein sequence ID" value="HORVU.MOREX.r3.1HG0009380.1"/>
    <property type="gene ID" value="HORVU.MOREX.r3.1HG0009380"/>
</dbReference>
<evidence type="ECO:0000256" key="8">
    <source>
        <dbReference type="SAM" id="SignalP"/>
    </source>
</evidence>
<organism evidence="9 10">
    <name type="scientific">Hordeum vulgare subsp. vulgare</name>
    <name type="common">Domesticated barley</name>
    <dbReference type="NCBI Taxonomy" id="112509"/>
    <lineage>
        <taxon>Eukaryota</taxon>
        <taxon>Viridiplantae</taxon>
        <taxon>Streptophyta</taxon>
        <taxon>Embryophyta</taxon>
        <taxon>Tracheophyta</taxon>
        <taxon>Spermatophyta</taxon>
        <taxon>Magnoliopsida</taxon>
        <taxon>Liliopsida</taxon>
        <taxon>Poales</taxon>
        <taxon>Poaceae</taxon>
        <taxon>BOP clade</taxon>
        <taxon>Pooideae</taxon>
        <taxon>Triticodae</taxon>
        <taxon>Triticeae</taxon>
        <taxon>Hordeinae</taxon>
        <taxon>Hordeum</taxon>
    </lineage>
</organism>
<comment type="subcellular location">
    <subcellularLocation>
        <location evidence="1">Secreted</location>
    </subcellularLocation>
</comment>
<evidence type="ECO:0000256" key="6">
    <source>
        <dbReference type="ARBA" id="ARBA00022729"/>
    </source>
</evidence>
<dbReference type="Proteomes" id="UP000011116">
    <property type="component" value="Chromosome 1H"/>
</dbReference>
<feature type="signal peptide" evidence="8">
    <location>
        <begin position="1"/>
        <end position="22"/>
    </location>
</feature>
<dbReference type="GO" id="GO:0005576">
    <property type="term" value="C:extracellular region"/>
    <property type="evidence" value="ECO:0007669"/>
    <property type="project" value="UniProtKB-SubCell"/>
</dbReference>
<evidence type="ECO:0000313" key="10">
    <source>
        <dbReference type="Proteomes" id="UP000011116"/>
    </source>
</evidence>
<dbReference type="AlphaFoldDB" id="A0A8I7B0F0"/>
<dbReference type="EnsemblPlants" id="HORVU.MOREX.r3.1HG0009380.1">
    <property type="protein sequence ID" value="HORVU.MOREX.r3.1HG0009380.1"/>
    <property type="gene ID" value="HORVU.MOREX.r3.1HG0009380"/>
</dbReference>
<reference evidence="9" key="2">
    <citation type="submission" date="2020-10" db="EMBL/GenBank/DDBJ databases">
        <authorList>
            <person name="Scholz U."/>
            <person name="Mascher M."/>
            <person name="Fiebig A."/>
        </authorList>
    </citation>
    <scope>NUCLEOTIDE SEQUENCE [LARGE SCALE GENOMIC DNA]</scope>
    <source>
        <strain evidence="9">cv. Morex</strain>
    </source>
</reference>
<dbReference type="InterPro" id="IPR022618">
    <property type="entry name" value="Defensin-like_20-28"/>
</dbReference>
<keyword evidence="4" id="KW-0929">Antimicrobial</keyword>
<keyword evidence="6 8" id="KW-0732">Signal</keyword>
<proteinExistence type="inferred from homology"/>
<keyword evidence="10" id="KW-1185">Reference proteome</keyword>